<dbReference type="EMBL" id="BONJ01000026">
    <property type="protein sequence ID" value="GIG16173.1"/>
    <property type="molecule type" value="Genomic_DNA"/>
</dbReference>
<dbReference type="AlphaFoldDB" id="A0A8J3PH93"/>
<keyword evidence="2" id="KW-1185">Reference proteome</keyword>
<comment type="caution">
    <text evidence="1">The sequence shown here is derived from an EMBL/GenBank/DDBJ whole genome shotgun (WGS) entry which is preliminary data.</text>
</comment>
<dbReference type="RefSeq" id="WP_166387712.1">
    <property type="nucleotide sequence ID" value="NZ_BAAATT010000010.1"/>
</dbReference>
<protein>
    <submittedName>
        <fullName evidence="1">Uncharacterized protein</fullName>
    </submittedName>
</protein>
<accession>A0A8J3PH93</accession>
<reference evidence="1" key="1">
    <citation type="submission" date="2021-01" db="EMBL/GenBank/DDBJ databases">
        <title>Whole genome shotgun sequence of Catellatospora methionotrophica NBRC 14553.</title>
        <authorList>
            <person name="Komaki H."/>
            <person name="Tamura T."/>
        </authorList>
    </citation>
    <scope>NUCLEOTIDE SEQUENCE</scope>
    <source>
        <strain evidence="1">NBRC 14553</strain>
    </source>
</reference>
<proteinExistence type="predicted"/>
<organism evidence="1 2">
    <name type="scientific">Catellatospora methionotrophica</name>
    <dbReference type="NCBI Taxonomy" id="121620"/>
    <lineage>
        <taxon>Bacteria</taxon>
        <taxon>Bacillati</taxon>
        <taxon>Actinomycetota</taxon>
        <taxon>Actinomycetes</taxon>
        <taxon>Micromonosporales</taxon>
        <taxon>Micromonosporaceae</taxon>
        <taxon>Catellatospora</taxon>
    </lineage>
</organism>
<name>A0A8J3PH93_9ACTN</name>
<evidence type="ECO:0000313" key="2">
    <source>
        <dbReference type="Proteomes" id="UP000660339"/>
    </source>
</evidence>
<evidence type="ECO:0000313" key="1">
    <source>
        <dbReference type="EMBL" id="GIG16173.1"/>
    </source>
</evidence>
<dbReference type="Proteomes" id="UP000660339">
    <property type="component" value="Unassembled WGS sequence"/>
</dbReference>
<sequence>MSARTPSERALIARIAAATRWAKEPSRTEATKAARNAFASKFEQEVDPEGVLAPAERAKRAASLRSAYYSRLALRSAQARRGRRGGAKAA</sequence>
<gene>
    <name evidence="1" type="ORF">Cme02nite_45050</name>
</gene>